<name>A0A3P3EK19_9BURK</name>
<dbReference type="RefSeq" id="WP_124959951.1">
    <property type="nucleotide sequence ID" value="NZ_RQXU01000011.1"/>
</dbReference>
<accession>A0A3P3EK19</accession>
<dbReference type="PANTHER" id="PTHR35802:SF1">
    <property type="entry name" value="PROTEASE SYNTHASE AND SPORULATION PROTEIN PAI 2"/>
    <property type="match status" value="1"/>
</dbReference>
<dbReference type="SUPFAM" id="SSF50475">
    <property type="entry name" value="FMN-binding split barrel"/>
    <property type="match status" value="1"/>
</dbReference>
<dbReference type="InterPro" id="IPR007396">
    <property type="entry name" value="TR_PAI2-type"/>
</dbReference>
<dbReference type="PIRSF" id="PIRSF010372">
    <property type="entry name" value="PaiB"/>
    <property type="match status" value="1"/>
</dbReference>
<gene>
    <name evidence="1" type="ORF">EH244_19130</name>
</gene>
<evidence type="ECO:0000313" key="1">
    <source>
        <dbReference type="EMBL" id="RRH86734.1"/>
    </source>
</evidence>
<comment type="caution">
    <text evidence="1">The sequence shown here is derived from an EMBL/GenBank/DDBJ whole genome shotgun (WGS) entry which is preliminary data.</text>
</comment>
<sequence>MYVSKHHALPEPGEAQALIEAHPLGAWVVPGGEGLVANHVPFLLDRSRGPFGTLMGHVSRANPIWKQLPASGHSVVMFQGPQSYITPGWYPGKQAHGKVVPTWNYAVAHAHGVARAIDDEHWLRGMLTRLTAAHESSKPLPWRMTDAPADFIDKMLRAVVGIEIPIERLVGKLKASQDEALQDRWGTVSGLAAEGTENAAAMALLVERAARQQR</sequence>
<evidence type="ECO:0000313" key="2">
    <source>
        <dbReference type="Proteomes" id="UP000271590"/>
    </source>
</evidence>
<dbReference type="Gene3D" id="2.30.110.10">
    <property type="entry name" value="Electron Transport, Fmn-binding Protein, Chain A"/>
    <property type="match status" value="1"/>
</dbReference>
<dbReference type="AlphaFoldDB" id="A0A3P3EK19"/>
<proteinExistence type="predicted"/>
<dbReference type="Pfam" id="PF04299">
    <property type="entry name" value="FMN_bind_2"/>
    <property type="match status" value="1"/>
</dbReference>
<dbReference type="InterPro" id="IPR012349">
    <property type="entry name" value="Split_barrel_FMN-bd"/>
</dbReference>
<dbReference type="PANTHER" id="PTHR35802">
    <property type="entry name" value="PROTEASE SYNTHASE AND SPORULATION PROTEIN PAI 2"/>
    <property type="match status" value="1"/>
</dbReference>
<protein>
    <submittedName>
        <fullName evidence="1">FMN-binding negative transcriptional regulator</fullName>
    </submittedName>
</protein>
<dbReference type="Proteomes" id="UP000271590">
    <property type="component" value="Unassembled WGS sequence"/>
</dbReference>
<organism evidence="1 2">
    <name type="scientific">Variovorax beijingensis</name>
    <dbReference type="NCBI Taxonomy" id="2496117"/>
    <lineage>
        <taxon>Bacteria</taxon>
        <taxon>Pseudomonadati</taxon>
        <taxon>Pseudomonadota</taxon>
        <taxon>Betaproteobacteria</taxon>
        <taxon>Burkholderiales</taxon>
        <taxon>Comamonadaceae</taxon>
        <taxon>Variovorax</taxon>
    </lineage>
</organism>
<dbReference type="EMBL" id="RQXU01000011">
    <property type="protein sequence ID" value="RRH86734.1"/>
    <property type="molecule type" value="Genomic_DNA"/>
</dbReference>
<reference evidence="1 2" key="1">
    <citation type="submission" date="2018-11" db="EMBL/GenBank/DDBJ databases">
        <title>The genome of Variovorax sp T529.</title>
        <authorList>
            <person name="Gao J."/>
        </authorList>
    </citation>
    <scope>NUCLEOTIDE SEQUENCE [LARGE SCALE GENOMIC DNA]</scope>
    <source>
        <strain evidence="1 2">T529</strain>
    </source>
</reference>